<name>A0A817FEB9_LEPSM</name>
<gene>
    <name evidence="2" type="ORF">LSAA_393</name>
</gene>
<feature type="region of interest" description="Disordered" evidence="1">
    <location>
        <begin position="1"/>
        <end position="25"/>
    </location>
</feature>
<evidence type="ECO:0000313" key="3">
    <source>
        <dbReference type="Proteomes" id="UP000675881"/>
    </source>
</evidence>
<comment type="caution">
    <text evidence="2">The sequence shown here is derived from an EMBL/GenBank/DDBJ whole genome shotgun (WGS) entry which is preliminary data.</text>
</comment>
<dbReference type="Proteomes" id="UP000675881">
    <property type="component" value="Unassembled WGS sequence"/>
</dbReference>
<evidence type="ECO:0000313" key="2">
    <source>
        <dbReference type="EMBL" id="CAF2748112.1"/>
    </source>
</evidence>
<organism evidence="2 3">
    <name type="scientific">Lepeophtheirus salmonis</name>
    <name type="common">Salmon louse</name>
    <name type="synonym">Caligus salmonis</name>
    <dbReference type="NCBI Taxonomy" id="72036"/>
    <lineage>
        <taxon>Eukaryota</taxon>
        <taxon>Metazoa</taxon>
        <taxon>Ecdysozoa</taxon>
        <taxon>Arthropoda</taxon>
        <taxon>Crustacea</taxon>
        <taxon>Multicrustacea</taxon>
        <taxon>Hexanauplia</taxon>
        <taxon>Copepoda</taxon>
        <taxon>Siphonostomatoida</taxon>
        <taxon>Caligidae</taxon>
        <taxon>Lepeophtheirus</taxon>
    </lineage>
</organism>
<evidence type="ECO:0000256" key="1">
    <source>
        <dbReference type="SAM" id="MobiDB-lite"/>
    </source>
</evidence>
<dbReference type="EMBL" id="CAJNVT010000242">
    <property type="protein sequence ID" value="CAF2748112.1"/>
    <property type="molecule type" value="Genomic_DNA"/>
</dbReference>
<feature type="non-terminal residue" evidence="2">
    <location>
        <position position="1"/>
    </location>
</feature>
<protein>
    <submittedName>
        <fullName evidence="2">(salmon louse) hypothetical protein</fullName>
    </submittedName>
</protein>
<accession>A0A817FEB9</accession>
<proteinExistence type="predicted"/>
<reference evidence="2" key="1">
    <citation type="submission" date="2021-02" db="EMBL/GenBank/DDBJ databases">
        <authorList>
            <person name="Bekaert M."/>
        </authorList>
    </citation>
    <scope>NUCLEOTIDE SEQUENCE</scope>
    <source>
        <strain evidence="2">IoA-00</strain>
    </source>
</reference>
<keyword evidence="3" id="KW-1185">Reference proteome</keyword>
<dbReference type="AlphaFoldDB" id="A0A817FEB9"/>
<sequence length="99" mass="11934">RSTKPSFHEERYNNSQKPKEVNTTQDDVKVRYFENNVIEVELEVRDSKEEHREEDANWSKRIFHDHECESAYKFKELIFVIATKEYKQQKSGKRIISAL</sequence>